<evidence type="ECO:0000256" key="2">
    <source>
        <dbReference type="ARBA" id="ARBA00007274"/>
    </source>
</evidence>
<keyword evidence="11" id="KW-1185">Reference proteome</keyword>
<evidence type="ECO:0000256" key="1">
    <source>
        <dbReference type="ARBA" id="ARBA00004876"/>
    </source>
</evidence>
<dbReference type="NCBIfam" id="NF041874">
    <property type="entry name" value="EPS_EpsC"/>
    <property type="match status" value="1"/>
</dbReference>
<keyword evidence="5" id="KW-0028">Amino-acid biosynthesis</keyword>
<sequence length="282" mass="30887">MEKELPSQKRVKLCLKPPVDLDRLWNQLRDQAKLVAGDEPQLARLIDDVVLSKQTFAGALAARLARKVAREDMPREQMEPMLLEVFGEQPQIVLQAGCDLLAITERDAACHTPFEPLLYYKGFIAVTIYRVAHYFWTHNRRSLALYLQSLCSEVLNVDIHPAARIGCGIMLDHGNSVVIGETAIVEDNVSILHEVTLGGTGKEVGDRHPIVRSGVMIGAGAKLLGRVEIGECGKIGAGSVVIHDVPAHTTVAGVPAKVVSRAEDSPALCMDQCFDDQCYEDQ</sequence>
<accession>A0A8J7MDM4</accession>
<evidence type="ECO:0000313" key="10">
    <source>
        <dbReference type="EMBL" id="MBK1790700.1"/>
    </source>
</evidence>
<protein>
    <recommendedName>
        <fullName evidence="4">Serine acetyltransferase</fullName>
        <ecNumber evidence="3">2.3.1.30</ecNumber>
    </recommendedName>
</protein>
<feature type="domain" description="Serine acetyltransferase N-terminal" evidence="9">
    <location>
        <begin position="24"/>
        <end position="128"/>
    </location>
</feature>
<dbReference type="FunFam" id="2.160.10.10:FF:000002">
    <property type="entry name" value="Serine acetyltransferase"/>
    <property type="match status" value="1"/>
</dbReference>
<gene>
    <name evidence="10" type="primary">cysE</name>
    <name evidence="10" type="ORF">JIN82_05975</name>
</gene>
<organism evidence="10 11">
    <name type="scientific">Persicirhabdus sediminis</name>
    <dbReference type="NCBI Taxonomy" id="454144"/>
    <lineage>
        <taxon>Bacteria</taxon>
        <taxon>Pseudomonadati</taxon>
        <taxon>Verrucomicrobiota</taxon>
        <taxon>Verrucomicrobiia</taxon>
        <taxon>Verrucomicrobiales</taxon>
        <taxon>Verrucomicrobiaceae</taxon>
        <taxon>Persicirhabdus</taxon>
    </lineage>
</organism>
<dbReference type="Gene3D" id="1.10.3130.10">
    <property type="entry name" value="serine acetyltransferase, domain 1"/>
    <property type="match status" value="1"/>
</dbReference>
<keyword evidence="6 10" id="KW-0808">Transferase</keyword>
<dbReference type="InterPro" id="IPR042122">
    <property type="entry name" value="Ser_AcTrfase_N_sf"/>
</dbReference>
<dbReference type="GO" id="GO:0005737">
    <property type="term" value="C:cytoplasm"/>
    <property type="evidence" value="ECO:0007669"/>
    <property type="project" value="InterPro"/>
</dbReference>
<comment type="similarity">
    <text evidence="2">Belongs to the transferase hexapeptide repeat family.</text>
</comment>
<dbReference type="UniPathway" id="UPA00136">
    <property type="reaction ID" value="UER00199"/>
</dbReference>
<evidence type="ECO:0000313" key="11">
    <source>
        <dbReference type="Proteomes" id="UP000624703"/>
    </source>
</evidence>
<dbReference type="Pfam" id="PF06426">
    <property type="entry name" value="SATase_N"/>
    <property type="match status" value="1"/>
</dbReference>
<evidence type="ECO:0000256" key="4">
    <source>
        <dbReference type="ARBA" id="ARBA00018522"/>
    </source>
</evidence>
<dbReference type="InterPro" id="IPR045304">
    <property type="entry name" value="LbH_SAT"/>
</dbReference>
<dbReference type="InterPro" id="IPR010493">
    <property type="entry name" value="Ser_AcTrfase_N"/>
</dbReference>
<dbReference type="GO" id="GO:0006535">
    <property type="term" value="P:cysteine biosynthetic process from serine"/>
    <property type="evidence" value="ECO:0007669"/>
    <property type="project" value="InterPro"/>
</dbReference>
<dbReference type="InterPro" id="IPR053376">
    <property type="entry name" value="Serine_acetyltransferase"/>
</dbReference>
<dbReference type="EMBL" id="JAENIM010000032">
    <property type="protein sequence ID" value="MBK1790700.1"/>
    <property type="molecule type" value="Genomic_DNA"/>
</dbReference>
<dbReference type="AlphaFoldDB" id="A0A8J7MDM4"/>
<dbReference type="GO" id="GO:0009001">
    <property type="term" value="F:serine O-acetyltransferase activity"/>
    <property type="evidence" value="ECO:0007669"/>
    <property type="project" value="UniProtKB-EC"/>
</dbReference>
<dbReference type="InterPro" id="IPR011004">
    <property type="entry name" value="Trimer_LpxA-like_sf"/>
</dbReference>
<dbReference type="NCBIfam" id="TIGR01172">
    <property type="entry name" value="cysE"/>
    <property type="match status" value="1"/>
</dbReference>
<comment type="catalytic activity">
    <reaction evidence="8">
        <text>L-serine + acetyl-CoA = O-acetyl-L-serine + CoA</text>
        <dbReference type="Rhea" id="RHEA:24560"/>
        <dbReference type="ChEBI" id="CHEBI:33384"/>
        <dbReference type="ChEBI" id="CHEBI:57287"/>
        <dbReference type="ChEBI" id="CHEBI:57288"/>
        <dbReference type="ChEBI" id="CHEBI:58340"/>
        <dbReference type="EC" id="2.3.1.30"/>
    </reaction>
</comment>
<evidence type="ECO:0000256" key="3">
    <source>
        <dbReference type="ARBA" id="ARBA00013266"/>
    </source>
</evidence>
<dbReference type="InterPro" id="IPR005881">
    <property type="entry name" value="Ser_O-AcTrfase"/>
</dbReference>
<dbReference type="PANTHER" id="PTHR42811">
    <property type="entry name" value="SERINE ACETYLTRANSFERASE"/>
    <property type="match status" value="1"/>
</dbReference>
<comment type="caution">
    <text evidence="10">The sequence shown here is derived from an EMBL/GenBank/DDBJ whole genome shotgun (WGS) entry which is preliminary data.</text>
</comment>
<dbReference type="Gene3D" id="2.160.10.10">
    <property type="entry name" value="Hexapeptide repeat proteins"/>
    <property type="match status" value="1"/>
</dbReference>
<evidence type="ECO:0000256" key="8">
    <source>
        <dbReference type="ARBA" id="ARBA00049486"/>
    </source>
</evidence>
<keyword evidence="7 10" id="KW-0012">Acyltransferase</keyword>
<dbReference type="SUPFAM" id="SSF51161">
    <property type="entry name" value="Trimeric LpxA-like enzymes"/>
    <property type="match status" value="1"/>
</dbReference>
<evidence type="ECO:0000256" key="7">
    <source>
        <dbReference type="ARBA" id="ARBA00023315"/>
    </source>
</evidence>
<dbReference type="RefSeq" id="WP_200310725.1">
    <property type="nucleotide sequence ID" value="NZ_JAENIM010000032.1"/>
</dbReference>
<dbReference type="CDD" id="cd03354">
    <property type="entry name" value="LbH_SAT"/>
    <property type="match status" value="1"/>
</dbReference>
<name>A0A8J7MDM4_9BACT</name>
<dbReference type="EC" id="2.3.1.30" evidence="3"/>
<comment type="pathway">
    <text evidence="1">Amino-acid biosynthesis; L-cysteine biosynthesis; L-cysteine from L-serine: step 1/2.</text>
</comment>
<evidence type="ECO:0000259" key="9">
    <source>
        <dbReference type="SMART" id="SM00971"/>
    </source>
</evidence>
<dbReference type="SMART" id="SM00971">
    <property type="entry name" value="SATase_N"/>
    <property type="match status" value="1"/>
</dbReference>
<proteinExistence type="inferred from homology"/>
<evidence type="ECO:0000256" key="5">
    <source>
        <dbReference type="ARBA" id="ARBA00022605"/>
    </source>
</evidence>
<dbReference type="Proteomes" id="UP000624703">
    <property type="component" value="Unassembled WGS sequence"/>
</dbReference>
<reference evidence="10" key="1">
    <citation type="submission" date="2021-01" db="EMBL/GenBank/DDBJ databases">
        <title>Modified the classification status of verrucomicrobia.</title>
        <authorList>
            <person name="Feng X."/>
        </authorList>
    </citation>
    <scope>NUCLEOTIDE SEQUENCE</scope>
    <source>
        <strain evidence="10">_KCTC 22039</strain>
    </source>
</reference>
<evidence type="ECO:0000256" key="6">
    <source>
        <dbReference type="ARBA" id="ARBA00022679"/>
    </source>
</evidence>